<dbReference type="SUPFAM" id="SSF74942">
    <property type="entry name" value="YhbC-like, C-terminal domain"/>
    <property type="match status" value="1"/>
</dbReference>
<dbReference type="Proteomes" id="UP000570514">
    <property type="component" value="Unassembled WGS sequence"/>
</dbReference>
<name>A0A846MYG0_9PROT</name>
<keyword evidence="2 3" id="KW-0690">Ribosome biogenesis</keyword>
<dbReference type="InterPro" id="IPR036847">
    <property type="entry name" value="RimP_C_sf"/>
</dbReference>
<dbReference type="InterPro" id="IPR003728">
    <property type="entry name" value="Ribosome_maturation_RimP"/>
</dbReference>
<evidence type="ECO:0000313" key="7">
    <source>
        <dbReference type="Proteomes" id="UP000570514"/>
    </source>
</evidence>
<dbReference type="Gene3D" id="2.30.30.180">
    <property type="entry name" value="Ribosome maturation factor RimP, C-terminal domain"/>
    <property type="match status" value="1"/>
</dbReference>
<keyword evidence="1 3" id="KW-0963">Cytoplasm</keyword>
<dbReference type="HAMAP" id="MF_01077">
    <property type="entry name" value="RimP"/>
    <property type="match status" value="1"/>
</dbReference>
<reference evidence="6 7" key="1">
    <citation type="submission" date="2020-03" db="EMBL/GenBank/DDBJ databases">
        <title>Genomic Encyclopedia of Type Strains, Phase IV (KMG-IV): sequencing the most valuable type-strain genomes for metagenomic binning, comparative biology and taxonomic classification.</title>
        <authorList>
            <person name="Goeker M."/>
        </authorList>
    </citation>
    <scope>NUCLEOTIDE SEQUENCE [LARGE SCALE GENOMIC DNA]</scope>
    <source>
        <strain evidence="6 7">DSM 19867</strain>
    </source>
</reference>
<comment type="similarity">
    <text evidence="3">Belongs to the RimP family.</text>
</comment>
<evidence type="ECO:0000256" key="2">
    <source>
        <dbReference type="ARBA" id="ARBA00022517"/>
    </source>
</evidence>
<dbReference type="GO" id="GO:0005829">
    <property type="term" value="C:cytosol"/>
    <property type="evidence" value="ECO:0007669"/>
    <property type="project" value="TreeGrafter"/>
</dbReference>
<comment type="caution">
    <text evidence="6">The sequence shown here is derived from an EMBL/GenBank/DDBJ whole genome shotgun (WGS) entry which is preliminary data.</text>
</comment>
<dbReference type="InterPro" id="IPR028989">
    <property type="entry name" value="RimP_N"/>
</dbReference>
<dbReference type="EMBL" id="JAASRM010000001">
    <property type="protein sequence ID" value="NIK88245.1"/>
    <property type="molecule type" value="Genomic_DNA"/>
</dbReference>
<feature type="domain" description="Ribosome maturation factor RimP C-terminal" evidence="5">
    <location>
        <begin position="90"/>
        <end position="154"/>
    </location>
</feature>
<dbReference type="AlphaFoldDB" id="A0A846MYG0"/>
<evidence type="ECO:0000256" key="1">
    <source>
        <dbReference type="ARBA" id="ARBA00022490"/>
    </source>
</evidence>
<protein>
    <recommendedName>
        <fullName evidence="3">Ribosome maturation factor RimP</fullName>
    </recommendedName>
</protein>
<organism evidence="6 7">
    <name type="scientific">Rhizomicrobium palustre</name>
    <dbReference type="NCBI Taxonomy" id="189966"/>
    <lineage>
        <taxon>Bacteria</taxon>
        <taxon>Pseudomonadati</taxon>
        <taxon>Pseudomonadota</taxon>
        <taxon>Alphaproteobacteria</taxon>
        <taxon>Micropepsales</taxon>
        <taxon>Micropepsaceae</taxon>
        <taxon>Rhizomicrobium</taxon>
    </lineage>
</organism>
<evidence type="ECO:0000259" key="4">
    <source>
        <dbReference type="Pfam" id="PF02576"/>
    </source>
</evidence>
<dbReference type="Pfam" id="PF17384">
    <property type="entry name" value="DUF150_C"/>
    <property type="match status" value="1"/>
</dbReference>
<dbReference type="InterPro" id="IPR035956">
    <property type="entry name" value="RimP_N_sf"/>
</dbReference>
<dbReference type="Gene3D" id="3.30.300.70">
    <property type="entry name" value="RimP-like superfamily, N-terminal"/>
    <property type="match status" value="1"/>
</dbReference>
<feature type="domain" description="Ribosome maturation factor RimP N-terminal" evidence="4">
    <location>
        <begin position="14"/>
        <end position="87"/>
    </location>
</feature>
<dbReference type="NCBIfam" id="NF000932">
    <property type="entry name" value="PRK00092.2-5"/>
    <property type="match status" value="1"/>
</dbReference>
<evidence type="ECO:0000256" key="3">
    <source>
        <dbReference type="HAMAP-Rule" id="MF_01077"/>
    </source>
</evidence>
<keyword evidence="7" id="KW-1185">Reference proteome</keyword>
<dbReference type="RefSeq" id="WP_167082437.1">
    <property type="nucleotide sequence ID" value="NZ_BAAADC010000001.1"/>
</dbReference>
<accession>A0A846MYG0</accession>
<dbReference type="InterPro" id="IPR028998">
    <property type="entry name" value="RimP_C"/>
</dbReference>
<dbReference type="PANTHER" id="PTHR33867:SF1">
    <property type="entry name" value="RIBOSOME MATURATION FACTOR RIMP"/>
    <property type="match status" value="1"/>
</dbReference>
<gene>
    <name evidence="3" type="primary">rimP</name>
    <name evidence="6" type="ORF">FHS83_001563</name>
</gene>
<dbReference type="Pfam" id="PF02576">
    <property type="entry name" value="RimP_N"/>
    <property type="match status" value="1"/>
</dbReference>
<dbReference type="SUPFAM" id="SSF75420">
    <property type="entry name" value="YhbC-like, N-terminal domain"/>
    <property type="match status" value="1"/>
</dbReference>
<dbReference type="GO" id="GO:0006412">
    <property type="term" value="P:translation"/>
    <property type="evidence" value="ECO:0007669"/>
    <property type="project" value="TreeGrafter"/>
</dbReference>
<dbReference type="GO" id="GO:0000028">
    <property type="term" value="P:ribosomal small subunit assembly"/>
    <property type="evidence" value="ECO:0007669"/>
    <property type="project" value="TreeGrafter"/>
</dbReference>
<dbReference type="CDD" id="cd01734">
    <property type="entry name" value="YlxS_C"/>
    <property type="match status" value="1"/>
</dbReference>
<sequence length="181" mass="20017">MTTILSTVPHLDPILTPIIEAAGFSLVRLRLMGTKHKTLQIMAEKPDGTMDVEDCARLSHALSDFLDTEPDIIEGEYSLEVSSPGIDRPLTRLKDFARWSGHQAKLELSAPLDGRKRFKGTLLGLDGSDVVFDTGKERLNLPFASISDAKLILTDKLIEEDFKAREGAEPNQDAQAAHREH</sequence>
<comment type="function">
    <text evidence="3">Required for maturation of 30S ribosomal subunits.</text>
</comment>
<evidence type="ECO:0000313" key="6">
    <source>
        <dbReference type="EMBL" id="NIK88245.1"/>
    </source>
</evidence>
<comment type="subcellular location">
    <subcellularLocation>
        <location evidence="3">Cytoplasm</location>
    </subcellularLocation>
</comment>
<proteinExistence type="inferred from homology"/>
<evidence type="ECO:0000259" key="5">
    <source>
        <dbReference type="Pfam" id="PF17384"/>
    </source>
</evidence>
<dbReference type="PANTHER" id="PTHR33867">
    <property type="entry name" value="RIBOSOME MATURATION FACTOR RIMP"/>
    <property type="match status" value="1"/>
</dbReference>